<evidence type="ECO:0000256" key="11">
    <source>
        <dbReference type="ARBA" id="ARBA00023033"/>
    </source>
</evidence>
<evidence type="ECO:0000256" key="1">
    <source>
        <dbReference type="ARBA" id="ARBA00001971"/>
    </source>
</evidence>
<feature type="domain" description="X8" evidence="18">
    <location>
        <begin position="345"/>
        <end position="429"/>
    </location>
</feature>
<keyword evidence="5" id="KW-0349">Heme</keyword>
<evidence type="ECO:0000256" key="9">
    <source>
        <dbReference type="ARBA" id="ARBA00023002"/>
    </source>
</evidence>
<keyword evidence="20" id="KW-1185">Reference proteome</keyword>
<evidence type="ECO:0000256" key="13">
    <source>
        <dbReference type="ARBA" id="ARBA00023157"/>
    </source>
</evidence>
<keyword evidence="17" id="KW-0812">Transmembrane</keyword>
<gene>
    <name evidence="19" type="ORF">SAY87_004241</name>
</gene>
<dbReference type="SMART" id="SM00768">
    <property type="entry name" value="X8"/>
    <property type="match status" value="1"/>
</dbReference>
<proteinExistence type="inferred from homology"/>
<comment type="similarity">
    <text evidence="3">Belongs to the cytochrome P450 family.</text>
</comment>
<dbReference type="AlphaFoldDB" id="A0AAN7JNM0"/>
<protein>
    <recommendedName>
        <fullName evidence="18">X8 domain-containing protein</fullName>
    </recommendedName>
</protein>
<keyword evidence="8" id="KW-0732">Signal</keyword>
<keyword evidence="14" id="KW-0325">Glycoprotein</keyword>
<keyword evidence="7" id="KW-0479">Metal-binding</keyword>
<sequence>MALLPLILGAVTTLVFVYSLLYFLLRPGKPLPPGPKPWPLVGNLIHLGPVPHHSIAKLAREYGPLMHLKLGFVDVVVAASASVAAQFLKVHDANFSSRPPNSGAKHVAYNYHDLVFAPYGARWRMLRKITSLHLFSGKAMEDFREIRQEEVKLMTRAISSAGREPVRIGQLLSVCVTNALGRVAIGRRVFGDGSGKEDAKAEEFKSMVQELMVLAGVFNMGDFVPALAWLDLQGVEAKMKKLHKRFDAFLSAIVEEHKVAGSEERHIDLLTTLISLMDGAGDEEGGKLTETEIKALLLELNEGEGFELPTSFRSMDEIEKVPNKRSGDWQEYVLILAISGRSGATWCVCKEGLSDAVLQKTLDYACGAGADCNPVKPNGICFQPNTVRAHCSYAANSYFQKKGQAAGSCDFAGTASFSTADPSANGCVYPSSATSSTPTASTPITATPTASTPITTTPITTTPTTPASPTTINSPSTATPTGIFPSVMGPSGINNDMSQGGFPPSGPRLAVSSLACSCILALVLQHVLN</sequence>
<evidence type="ECO:0000256" key="2">
    <source>
        <dbReference type="ARBA" id="ARBA00004609"/>
    </source>
</evidence>
<dbReference type="GO" id="GO:0005886">
    <property type="term" value="C:plasma membrane"/>
    <property type="evidence" value="ECO:0007669"/>
    <property type="project" value="UniProtKB-SubCell"/>
</dbReference>
<evidence type="ECO:0000313" key="20">
    <source>
        <dbReference type="Proteomes" id="UP001345219"/>
    </source>
</evidence>
<dbReference type="GO" id="GO:0020037">
    <property type="term" value="F:heme binding"/>
    <property type="evidence" value="ECO:0007669"/>
    <property type="project" value="InterPro"/>
</dbReference>
<dbReference type="Pfam" id="PF00067">
    <property type="entry name" value="p450"/>
    <property type="match status" value="1"/>
</dbReference>
<dbReference type="GO" id="GO:0005506">
    <property type="term" value="F:iron ion binding"/>
    <property type="evidence" value="ECO:0007669"/>
    <property type="project" value="InterPro"/>
</dbReference>
<evidence type="ECO:0000256" key="5">
    <source>
        <dbReference type="ARBA" id="ARBA00022617"/>
    </source>
</evidence>
<dbReference type="GO" id="GO:0098552">
    <property type="term" value="C:side of membrane"/>
    <property type="evidence" value="ECO:0007669"/>
    <property type="project" value="UniProtKB-KW"/>
</dbReference>
<keyword evidence="6" id="KW-0336">GPI-anchor</keyword>
<dbReference type="Gene3D" id="1.10.630.10">
    <property type="entry name" value="Cytochrome P450"/>
    <property type="match status" value="1"/>
</dbReference>
<evidence type="ECO:0000256" key="4">
    <source>
        <dbReference type="ARBA" id="ARBA00022475"/>
    </source>
</evidence>
<dbReference type="PANTHER" id="PTHR47944:SF18">
    <property type="entry name" value="FLAVONOID 3'-MONOOXYGENASE"/>
    <property type="match status" value="1"/>
</dbReference>
<evidence type="ECO:0000256" key="14">
    <source>
        <dbReference type="ARBA" id="ARBA00023180"/>
    </source>
</evidence>
<dbReference type="Proteomes" id="UP001345219">
    <property type="component" value="Chromosome 4"/>
</dbReference>
<name>A0AAN7JNM0_9MYRT</name>
<organism evidence="19 20">
    <name type="scientific">Trapa incisa</name>
    <dbReference type="NCBI Taxonomy" id="236973"/>
    <lineage>
        <taxon>Eukaryota</taxon>
        <taxon>Viridiplantae</taxon>
        <taxon>Streptophyta</taxon>
        <taxon>Embryophyta</taxon>
        <taxon>Tracheophyta</taxon>
        <taxon>Spermatophyta</taxon>
        <taxon>Magnoliopsida</taxon>
        <taxon>eudicotyledons</taxon>
        <taxon>Gunneridae</taxon>
        <taxon>Pentapetalae</taxon>
        <taxon>rosids</taxon>
        <taxon>malvids</taxon>
        <taxon>Myrtales</taxon>
        <taxon>Lythraceae</taxon>
        <taxon>Trapa</taxon>
    </lineage>
</organism>
<evidence type="ECO:0000256" key="10">
    <source>
        <dbReference type="ARBA" id="ARBA00023004"/>
    </source>
</evidence>
<accession>A0AAN7JNM0</accession>
<keyword evidence="15" id="KW-0449">Lipoprotein</keyword>
<reference evidence="19 20" key="1">
    <citation type="journal article" date="2023" name="Hortic Res">
        <title>Pangenome of water caltrop reveals structural variations and asymmetric subgenome divergence after allopolyploidization.</title>
        <authorList>
            <person name="Zhang X."/>
            <person name="Chen Y."/>
            <person name="Wang L."/>
            <person name="Yuan Y."/>
            <person name="Fang M."/>
            <person name="Shi L."/>
            <person name="Lu R."/>
            <person name="Comes H.P."/>
            <person name="Ma Y."/>
            <person name="Chen Y."/>
            <person name="Huang G."/>
            <person name="Zhou Y."/>
            <person name="Zheng Z."/>
            <person name="Qiu Y."/>
        </authorList>
    </citation>
    <scope>NUCLEOTIDE SEQUENCE [LARGE SCALE GENOMIC DNA]</scope>
    <source>
        <tissue evidence="19">Roots</tissue>
    </source>
</reference>
<comment type="caution">
    <text evidence="19">The sequence shown here is derived from an EMBL/GenBank/DDBJ whole genome shotgun (WGS) entry which is preliminary data.</text>
</comment>
<dbReference type="Gene3D" id="1.20.58.1040">
    <property type="match status" value="1"/>
</dbReference>
<keyword evidence="13" id="KW-1015">Disulfide bond</keyword>
<keyword evidence="17" id="KW-1133">Transmembrane helix</keyword>
<feature type="transmembrane region" description="Helical" evidence="17">
    <location>
        <begin position="6"/>
        <end position="25"/>
    </location>
</feature>
<evidence type="ECO:0000259" key="18">
    <source>
        <dbReference type="SMART" id="SM00768"/>
    </source>
</evidence>
<evidence type="ECO:0000256" key="16">
    <source>
        <dbReference type="SAM" id="MobiDB-lite"/>
    </source>
</evidence>
<keyword evidence="11" id="KW-0503">Monooxygenase</keyword>
<dbReference type="PANTHER" id="PTHR47944">
    <property type="entry name" value="CYTOCHROME P450 98A9"/>
    <property type="match status" value="1"/>
</dbReference>
<keyword evidence="12 17" id="KW-0472">Membrane</keyword>
<keyword evidence="10" id="KW-0408">Iron</keyword>
<dbReference type="FunFam" id="1.20.58.1040:FF:000001">
    <property type="entry name" value="Glucan endo-1,3-beta-glucosidase 4"/>
    <property type="match status" value="1"/>
</dbReference>
<evidence type="ECO:0000256" key="12">
    <source>
        <dbReference type="ARBA" id="ARBA00023136"/>
    </source>
</evidence>
<evidence type="ECO:0000256" key="15">
    <source>
        <dbReference type="ARBA" id="ARBA00023288"/>
    </source>
</evidence>
<evidence type="ECO:0000256" key="8">
    <source>
        <dbReference type="ARBA" id="ARBA00022729"/>
    </source>
</evidence>
<dbReference type="InterPro" id="IPR012946">
    <property type="entry name" value="X8"/>
</dbReference>
<evidence type="ECO:0000256" key="6">
    <source>
        <dbReference type="ARBA" id="ARBA00022622"/>
    </source>
</evidence>
<comment type="subcellular location">
    <subcellularLocation>
        <location evidence="2">Cell membrane</location>
        <topology evidence="2">Lipid-anchor</topology>
        <topology evidence="2">GPI-anchor</topology>
    </subcellularLocation>
</comment>
<evidence type="ECO:0000256" key="3">
    <source>
        <dbReference type="ARBA" id="ARBA00010617"/>
    </source>
</evidence>
<dbReference type="GO" id="GO:0009506">
    <property type="term" value="C:plasmodesma"/>
    <property type="evidence" value="ECO:0007669"/>
    <property type="project" value="UniProtKB-ARBA"/>
</dbReference>
<feature type="region of interest" description="Disordered" evidence="16">
    <location>
        <begin position="433"/>
        <end position="478"/>
    </location>
</feature>
<dbReference type="EMBL" id="JAXIOK010000017">
    <property type="protein sequence ID" value="KAK4750759.1"/>
    <property type="molecule type" value="Genomic_DNA"/>
</dbReference>
<dbReference type="GO" id="GO:0016705">
    <property type="term" value="F:oxidoreductase activity, acting on paired donors, with incorporation or reduction of molecular oxygen"/>
    <property type="evidence" value="ECO:0007669"/>
    <property type="project" value="InterPro"/>
</dbReference>
<keyword evidence="4" id="KW-1003">Cell membrane</keyword>
<keyword evidence="9" id="KW-0560">Oxidoreductase</keyword>
<dbReference type="SUPFAM" id="SSF48264">
    <property type="entry name" value="Cytochrome P450"/>
    <property type="match status" value="1"/>
</dbReference>
<dbReference type="InterPro" id="IPR036396">
    <property type="entry name" value="Cyt_P450_sf"/>
</dbReference>
<evidence type="ECO:0000256" key="17">
    <source>
        <dbReference type="SAM" id="Phobius"/>
    </source>
</evidence>
<dbReference type="GO" id="GO:0004497">
    <property type="term" value="F:monooxygenase activity"/>
    <property type="evidence" value="ECO:0007669"/>
    <property type="project" value="UniProtKB-KW"/>
</dbReference>
<evidence type="ECO:0000313" key="19">
    <source>
        <dbReference type="EMBL" id="KAK4750759.1"/>
    </source>
</evidence>
<dbReference type="Pfam" id="PF07983">
    <property type="entry name" value="X8"/>
    <property type="match status" value="1"/>
</dbReference>
<comment type="cofactor">
    <cofactor evidence="1">
        <name>heme</name>
        <dbReference type="ChEBI" id="CHEBI:30413"/>
    </cofactor>
</comment>
<dbReference type="InterPro" id="IPR001128">
    <property type="entry name" value="Cyt_P450"/>
</dbReference>
<evidence type="ECO:0000256" key="7">
    <source>
        <dbReference type="ARBA" id="ARBA00022723"/>
    </source>
</evidence>